<evidence type="ECO:0000313" key="2">
    <source>
        <dbReference type="Proteomes" id="UP001501676"/>
    </source>
</evidence>
<proteinExistence type="predicted"/>
<dbReference type="EMBL" id="BAAAYN010000070">
    <property type="protein sequence ID" value="GAA3397834.1"/>
    <property type="molecule type" value="Genomic_DNA"/>
</dbReference>
<gene>
    <name evidence="1" type="ORF">GCM10020369_79390</name>
</gene>
<comment type="caution">
    <text evidence="1">The sequence shown here is derived from an EMBL/GenBank/DDBJ whole genome shotgun (WGS) entry which is preliminary data.</text>
</comment>
<dbReference type="Proteomes" id="UP001501676">
    <property type="component" value="Unassembled WGS sequence"/>
</dbReference>
<organism evidence="1 2">
    <name type="scientific">Cryptosporangium minutisporangium</name>
    <dbReference type="NCBI Taxonomy" id="113569"/>
    <lineage>
        <taxon>Bacteria</taxon>
        <taxon>Bacillati</taxon>
        <taxon>Actinomycetota</taxon>
        <taxon>Actinomycetes</taxon>
        <taxon>Cryptosporangiales</taxon>
        <taxon>Cryptosporangiaceae</taxon>
        <taxon>Cryptosporangium</taxon>
    </lineage>
</organism>
<reference evidence="2" key="1">
    <citation type="journal article" date="2019" name="Int. J. Syst. Evol. Microbiol.">
        <title>The Global Catalogue of Microorganisms (GCM) 10K type strain sequencing project: providing services to taxonomists for standard genome sequencing and annotation.</title>
        <authorList>
            <consortium name="The Broad Institute Genomics Platform"/>
            <consortium name="The Broad Institute Genome Sequencing Center for Infectious Disease"/>
            <person name="Wu L."/>
            <person name="Ma J."/>
        </authorList>
    </citation>
    <scope>NUCLEOTIDE SEQUENCE [LARGE SCALE GENOMIC DNA]</scope>
    <source>
        <strain evidence="2">JCM 9458</strain>
    </source>
</reference>
<accession>A0ABP6TD95</accession>
<protein>
    <submittedName>
        <fullName evidence="1">Uncharacterized protein</fullName>
    </submittedName>
</protein>
<name>A0ABP6TD95_9ACTN</name>
<keyword evidence="2" id="KW-1185">Reference proteome</keyword>
<sequence>MPGMSSMVTVTLRTAWTDSTGIGHPAGSTVRVPETQLDELVCTGVIVTDDTENWVTCE</sequence>
<evidence type="ECO:0000313" key="1">
    <source>
        <dbReference type="EMBL" id="GAA3397834.1"/>
    </source>
</evidence>